<dbReference type="SMART" id="SM00388">
    <property type="entry name" value="HisKA"/>
    <property type="match status" value="1"/>
</dbReference>
<dbReference type="CDD" id="cd00082">
    <property type="entry name" value="HisKA"/>
    <property type="match status" value="1"/>
</dbReference>
<dbReference type="Pfam" id="PF02518">
    <property type="entry name" value="HATPase_c"/>
    <property type="match status" value="1"/>
</dbReference>
<dbReference type="GO" id="GO:0005524">
    <property type="term" value="F:ATP binding"/>
    <property type="evidence" value="ECO:0007669"/>
    <property type="project" value="UniProtKB-KW"/>
</dbReference>
<evidence type="ECO:0000256" key="4">
    <source>
        <dbReference type="ARBA" id="ARBA00022679"/>
    </source>
</evidence>
<evidence type="ECO:0000256" key="7">
    <source>
        <dbReference type="SAM" id="Phobius"/>
    </source>
</evidence>
<keyword evidence="7" id="KW-0812">Transmembrane</keyword>
<keyword evidence="9" id="KW-0547">Nucleotide-binding</keyword>
<dbReference type="InterPro" id="IPR036097">
    <property type="entry name" value="HisK_dim/P_sf"/>
</dbReference>
<feature type="transmembrane region" description="Helical" evidence="7">
    <location>
        <begin position="12"/>
        <end position="36"/>
    </location>
</feature>
<keyword evidence="7" id="KW-1133">Transmembrane helix</keyword>
<keyword evidence="10" id="KW-1185">Reference proteome</keyword>
<dbReference type="InterPro" id="IPR050351">
    <property type="entry name" value="BphY/WalK/GraS-like"/>
</dbReference>
<evidence type="ECO:0000313" key="9">
    <source>
        <dbReference type="EMBL" id="MFE3869793.1"/>
    </source>
</evidence>
<evidence type="ECO:0000256" key="3">
    <source>
        <dbReference type="ARBA" id="ARBA00022553"/>
    </source>
</evidence>
<evidence type="ECO:0000256" key="6">
    <source>
        <dbReference type="ARBA" id="ARBA00023012"/>
    </source>
</evidence>
<keyword evidence="9" id="KW-0067">ATP-binding</keyword>
<comment type="caution">
    <text evidence="9">The sequence shown here is derived from an EMBL/GenBank/DDBJ whole genome shotgun (WGS) entry which is preliminary data.</text>
</comment>
<dbReference type="InterPro" id="IPR005467">
    <property type="entry name" value="His_kinase_dom"/>
</dbReference>
<keyword evidence="4" id="KW-0808">Transferase</keyword>
<dbReference type="PROSITE" id="PS50109">
    <property type="entry name" value="HIS_KIN"/>
    <property type="match status" value="1"/>
</dbReference>
<evidence type="ECO:0000313" key="10">
    <source>
        <dbReference type="Proteomes" id="UP001600107"/>
    </source>
</evidence>
<dbReference type="InterPro" id="IPR003661">
    <property type="entry name" value="HisK_dim/P_dom"/>
</dbReference>
<reference evidence="9 10" key="1">
    <citation type="submission" date="2024-06" db="EMBL/GenBank/DDBJ databases">
        <title>Flavobacterium spp. isolated from glacier.</title>
        <authorList>
            <person name="Han D."/>
        </authorList>
    </citation>
    <scope>NUCLEOTIDE SEQUENCE [LARGE SCALE GENOMIC DNA]</scope>
    <source>
        <strain evidence="9 10">ZS1P70</strain>
    </source>
</reference>
<dbReference type="EC" id="2.7.13.3" evidence="2"/>
<feature type="transmembrane region" description="Helical" evidence="7">
    <location>
        <begin position="42"/>
        <end position="65"/>
    </location>
</feature>
<dbReference type="PRINTS" id="PR00344">
    <property type="entry name" value="BCTRLSENSOR"/>
</dbReference>
<organism evidence="9 10">
    <name type="scientific">Flavobacterium zhoui</name>
    <dbReference type="NCBI Taxonomy" id="3230414"/>
    <lineage>
        <taxon>Bacteria</taxon>
        <taxon>Pseudomonadati</taxon>
        <taxon>Bacteroidota</taxon>
        <taxon>Flavobacteriia</taxon>
        <taxon>Flavobacteriales</taxon>
        <taxon>Flavobacteriaceae</taxon>
        <taxon>Flavobacterium</taxon>
    </lineage>
</organism>
<name>A0ABW6I0J3_9FLAO</name>
<gene>
    <name evidence="9" type="ORF">ACFX5F_00985</name>
</gene>
<evidence type="ECO:0000256" key="1">
    <source>
        <dbReference type="ARBA" id="ARBA00000085"/>
    </source>
</evidence>
<proteinExistence type="predicted"/>
<keyword evidence="5" id="KW-0418">Kinase</keyword>
<keyword evidence="3" id="KW-0597">Phosphoprotein</keyword>
<dbReference type="Proteomes" id="UP001600107">
    <property type="component" value="Unassembled WGS sequence"/>
</dbReference>
<dbReference type="EMBL" id="JBHZPY010000001">
    <property type="protein sequence ID" value="MFE3869793.1"/>
    <property type="molecule type" value="Genomic_DNA"/>
</dbReference>
<feature type="domain" description="Histidine kinase" evidence="8">
    <location>
        <begin position="131"/>
        <end position="351"/>
    </location>
</feature>
<dbReference type="InterPro" id="IPR004358">
    <property type="entry name" value="Sig_transdc_His_kin-like_C"/>
</dbReference>
<evidence type="ECO:0000259" key="8">
    <source>
        <dbReference type="PROSITE" id="PS50109"/>
    </source>
</evidence>
<dbReference type="SUPFAM" id="SSF55874">
    <property type="entry name" value="ATPase domain of HSP90 chaperone/DNA topoisomerase II/histidine kinase"/>
    <property type="match status" value="1"/>
</dbReference>
<keyword evidence="6" id="KW-0902">Two-component regulatory system</keyword>
<dbReference type="InterPro" id="IPR003594">
    <property type="entry name" value="HATPase_dom"/>
</dbReference>
<dbReference type="Gene3D" id="3.30.565.10">
    <property type="entry name" value="Histidine kinase-like ATPase, C-terminal domain"/>
    <property type="match status" value="1"/>
</dbReference>
<evidence type="ECO:0000256" key="5">
    <source>
        <dbReference type="ARBA" id="ARBA00022777"/>
    </source>
</evidence>
<dbReference type="Pfam" id="PF00512">
    <property type="entry name" value="HisKA"/>
    <property type="match status" value="1"/>
</dbReference>
<protein>
    <recommendedName>
        <fullName evidence="2">histidine kinase</fullName>
        <ecNumber evidence="2">2.7.13.3</ecNumber>
    </recommendedName>
</protein>
<dbReference type="Gene3D" id="1.10.287.130">
    <property type="match status" value="1"/>
</dbReference>
<keyword evidence="7" id="KW-0472">Membrane</keyword>
<dbReference type="SUPFAM" id="SSF47384">
    <property type="entry name" value="Homodimeric domain of signal transducing histidine kinase"/>
    <property type="match status" value="1"/>
</dbReference>
<dbReference type="PANTHER" id="PTHR45453">
    <property type="entry name" value="PHOSPHATE REGULON SENSOR PROTEIN PHOR"/>
    <property type="match status" value="1"/>
</dbReference>
<dbReference type="InterPro" id="IPR036890">
    <property type="entry name" value="HATPase_C_sf"/>
</dbReference>
<dbReference type="PANTHER" id="PTHR45453:SF1">
    <property type="entry name" value="PHOSPHATE REGULON SENSOR PROTEIN PHOR"/>
    <property type="match status" value="1"/>
</dbReference>
<accession>A0ABW6I0J3</accession>
<comment type="catalytic activity">
    <reaction evidence="1">
        <text>ATP + protein L-histidine = ADP + protein N-phospho-L-histidine.</text>
        <dbReference type="EC" id="2.7.13.3"/>
    </reaction>
</comment>
<dbReference type="RefSeq" id="WP_379849054.1">
    <property type="nucleotide sequence ID" value="NZ_JBHZPY010000001.1"/>
</dbReference>
<dbReference type="CDD" id="cd00075">
    <property type="entry name" value="HATPase"/>
    <property type="match status" value="1"/>
</dbReference>
<evidence type="ECO:0000256" key="2">
    <source>
        <dbReference type="ARBA" id="ARBA00012438"/>
    </source>
</evidence>
<dbReference type="SMART" id="SM00387">
    <property type="entry name" value="HATPase_c"/>
    <property type="match status" value="1"/>
</dbReference>
<sequence length="375" mass="43486">MKINFKKTYKFAIKSALFISLFATGFVVLMVLLFFGSKVNNLMFFGIVCLFVIYLFSFLVLQYRVERFIYRRVKKIYDDVSLLESSSFINQPITTDMETLTREVKKFATDKKLEIEMLQVREEYRREFLGNVSHELKTPLFTVQGYLSTLIDGAMDDKTVRKKYLKRAEKGVERLIYIVEDLDMITKLESGDLNLDFSEFDIVELVQNVFDLLEMKADKKKITLAFENYHIQPIFVYGDKDKIQQVVENLIVNSIKYGKEGGLTEVAIVNLTKKKVLVRITDNGEGIEKQNIPRLFERFYRVNKSGSRAEGGSGLGLAIVKHIIEAHKEKIYVESEFGIGSEFSFTIEKARLRKPELNPEQIYNKSLNINKLNKK</sequence>